<dbReference type="SUPFAM" id="SSF89447">
    <property type="entry name" value="AbrB/MazE/MraZ-like"/>
    <property type="match status" value="1"/>
</dbReference>
<organism evidence="1 2">
    <name type="scientific">Adhaeretor mobilis</name>
    <dbReference type="NCBI Taxonomy" id="1930276"/>
    <lineage>
        <taxon>Bacteria</taxon>
        <taxon>Pseudomonadati</taxon>
        <taxon>Planctomycetota</taxon>
        <taxon>Planctomycetia</taxon>
        <taxon>Pirellulales</taxon>
        <taxon>Lacipirellulaceae</taxon>
        <taxon>Adhaeretor</taxon>
    </lineage>
</organism>
<evidence type="ECO:0008006" key="3">
    <source>
        <dbReference type="Google" id="ProtNLM"/>
    </source>
</evidence>
<gene>
    <name evidence="1" type="ORF">HG15A2_06090</name>
</gene>
<dbReference type="OrthoDB" id="5459182at2"/>
<accession>A0A517MR40</accession>
<sequence length="74" mass="8086">MTTTILTKTDDSFSVNLPAAAVQGLRLQSGDQLEIVAIDAGIELRRIQSELERQMALGNMVMAENEVALRKLAE</sequence>
<dbReference type="InterPro" id="IPR037914">
    <property type="entry name" value="SpoVT-AbrB_sf"/>
</dbReference>
<evidence type="ECO:0000313" key="2">
    <source>
        <dbReference type="Proteomes" id="UP000319852"/>
    </source>
</evidence>
<dbReference type="RefSeq" id="WP_145057655.1">
    <property type="nucleotide sequence ID" value="NZ_CP036263.1"/>
</dbReference>
<evidence type="ECO:0000313" key="1">
    <source>
        <dbReference type="EMBL" id="QDS97348.1"/>
    </source>
</evidence>
<proteinExistence type="predicted"/>
<dbReference type="EMBL" id="CP036263">
    <property type="protein sequence ID" value="QDS97348.1"/>
    <property type="molecule type" value="Genomic_DNA"/>
</dbReference>
<keyword evidence="2" id="KW-1185">Reference proteome</keyword>
<reference evidence="1 2" key="1">
    <citation type="submission" date="2019-02" db="EMBL/GenBank/DDBJ databases">
        <title>Deep-cultivation of Planctomycetes and their phenomic and genomic characterization uncovers novel biology.</title>
        <authorList>
            <person name="Wiegand S."/>
            <person name="Jogler M."/>
            <person name="Boedeker C."/>
            <person name="Pinto D."/>
            <person name="Vollmers J."/>
            <person name="Rivas-Marin E."/>
            <person name="Kohn T."/>
            <person name="Peeters S.H."/>
            <person name="Heuer A."/>
            <person name="Rast P."/>
            <person name="Oberbeckmann S."/>
            <person name="Bunk B."/>
            <person name="Jeske O."/>
            <person name="Meyerdierks A."/>
            <person name="Storesund J.E."/>
            <person name="Kallscheuer N."/>
            <person name="Luecker S."/>
            <person name="Lage O.M."/>
            <person name="Pohl T."/>
            <person name="Merkel B.J."/>
            <person name="Hornburger P."/>
            <person name="Mueller R.-W."/>
            <person name="Bruemmer F."/>
            <person name="Labrenz M."/>
            <person name="Spormann A.M."/>
            <person name="Op den Camp H."/>
            <person name="Overmann J."/>
            <person name="Amann R."/>
            <person name="Jetten M.S.M."/>
            <person name="Mascher T."/>
            <person name="Medema M.H."/>
            <person name="Devos D.P."/>
            <person name="Kaster A.-K."/>
            <person name="Ovreas L."/>
            <person name="Rohde M."/>
            <person name="Galperin M.Y."/>
            <person name="Jogler C."/>
        </authorList>
    </citation>
    <scope>NUCLEOTIDE SEQUENCE [LARGE SCALE GENOMIC DNA]</scope>
    <source>
        <strain evidence="1 2">HG15A2</strain>
    </source>
</reference>
<protein>
    <recommendedName>
        <fullName evidence="3">AbrB/MazE/SpoVT family DNA-binding domain-containing protein</fullName>
    </recommendedName>
</protein>
<dbReference type="Gene3D" id="2.10.260.10">
    <property type="match status" value="1"/>
</dbReference>
<name>A0A517MR40_9BACT</name>
<dbReference type="Proteomes" id="UP000319852">
    <property type="component" value="Chromosome"/>
</dbReference>
<dbReference type="KEGG" id="amob:HG15A2_06090"/>
<dbReference type="AlphaFoldDB" id="A0A517MR40"/>